<reference evidence="13" key="4">
    <citation type="journal article" date="2022" name="Microb. Genom.">
        <title>A global pangenome for the wheat fungal pathogen Pyrenophora tritici-repentis and prediction of effector protein structural homology.</title>
        <authorList>
            <person name="Moolhuijzen P.M."/>
            <person name="See P.T."/>
            <person name="Shi G."/>
            <person name="Powell H.R."/>
            <person name="Cockram J."/>
            <person name="Jorgensen L.N."/>
            <person name="Benslimane H."/>
            <person name="Strelkov S.E."/>
            <person name="Turner J."/>
            <person name="Liu Z."/>
            <person name="Moffat C.S."/>
        </authorList>
    </citation>
    <scope>NUCLEOTIDE SEQUENCE [LARGE SCALE GENOMIC DNA]</scope>
</reference>
<evidence type="ECO:0000256" key="6">
    <source>
        <dbReference type="ARBA" id="ARBA00022862"/>
    </source>
</evidence>
<dbReference type="Proteomes" id="UP000245464">
    <property type="component" value="Chromosome 1"/>
</dbReference>
<evidence type="ECO:0000256" key="9">
    <source>
        <dbReference type="SAM" id="SignalP"/>
    </source>
</evidence>
<evidence type="ECO:0000256" key="4">
    <source>
        <dbReference type="ARBA" id="ARBA00012682"/>
    </source>
</evidence>
<evidence type="ECO:0000256" key="5">
    <source>
        <dbReference type="ARBA" id="ARBA00022525"/>
    </source>
</evidence>
<feature type="signal peptide" evidence="9">
    <location>
        <begin position="1"/>
        <end position="17"/>
    </location>
</feature>
<dbReference type="PANTHER" id="PTHR20910:SF1">
    <property type="entry name" value="SUPEROXIDE DISMUTASE COPPER_ZINC BINDING DOMAIN-CONTAINING PROTEIN"/>
    <property type="match status" value="1"/>
</dbReference>
<evidence type="ECO:0000313" key="12">
    <source>
        <dbReference type="Proteomes" id="UP000245464"/>
    </source>
</evidence>
<dbReference type="EMBL" id="NRDI02000001">
    <property type="protein sequence ID" value="KAI1520687.1"/>
    <property type="molecule type" value="Genomic_DNA"/>
</dbReference>
<keyword evidence="13" id="KW-1185">Reference proteome</keyword>
<evidence type="ECO:0000256" key="3">
    <source>
        <dbReference type="ARBA" id="ARBA00010457"/>
    </source>
</evidence>
<gene>
    <name evidence="11" type="ORF">Ptr86124_001055</name>
    <name evidence="10" type="ORF">PtrM4_011470</name>
</gene>
<sequence length="245" mass="25089">MHFSAITLLAAVAAVSAQSSSAPVVANNPYDARYRAEITPKAGKDLSVAIEGTSMPDGHGVKFAVAFNGLVEAEGPFTYHIHAKPVPTDGNCTGTGAHLDPYNRGDTPPCDASKPETCEPGDLAGKHGKVTKAQYSTEYVDMYLATNPADRSFFGNLSIVVHLPNKTRIGCANFTMVNAGVALPSPSAGYGMPQSNSTSMVPSGTTGLPMSPTATTTKPAEFSGTATKVAGGAGALLVAAFALVL</sequence>
<dbReference type="FunFam" id="2.60.40.200:FF:000007">
    <property type="entry name" value="Cell surface Cu-only superoxide dismutase 5"/>
    <property type="match status" value="1"/>
</dbReference>
<dbReference type="InterPro" id="IPR053257">
    <property type="entry name" value="Cu-only_SOD"/>
</dbReference>
<dbReference type="Proteomes" id="UP000249757">
    <property type="component" value="Unassembled WGS sequence"/>
</dbReference>
<dbReference type="AlphaFoldDB" id="A0A2W1EA04"/>
<comment type="catalytic activity">
    <reaction evidence="7">
        <text>2 superoxide + 2 H(+) = H2O2 + O2</text>
        <dbReference type="Rhea" id="RHEA:20696"/>
        <dbReference type="ChEBI" id="CHEBI:15378"/>
        <dbReference type="ChEBI" id="CHEBI:15379"/>
        <dbReference type="ChEBI" id="CHEBI:16240"/>
        <dbReference type="ChEBI" id="CHEBI:18421"/>
        <dbReference type="EC" id="1.15.1.1"/>
    </reaction>
</comment>
<evidence type="ECO:0000256" key="8">
    <source>
        <dbReference type="SAM" id="MobiDB-lite"/>
    </source>
</evidence>
<evidence type="ECO:0000256" key="1">
    <source>
        <dbReference type="ARBA" id="ARBA00004196"/>
    </source>
</evidence>
<dbReference type="OrthoDB" id="159229at2759"/>
<dbReference type="GO" id="GO:0004784">
    <property type="term" value="F:superoxide dismutase activity"/>
    <property type="evidence" value="ECO:0007669"/>
    <property type="project" value="UniProtKB-EC"/>
</dbReference>
<comment type="similarity">
    <text evidence="3">Belongs to the Cu-Zn superoxide dismutase family.</text>
</comment>
<evidence type="ECO:0000256" key="2">
    <source>
        <dbReference type="ARBA" id="ARBA00004613"/>
    </source>
</evidence>
<keyword evidence="9" id="KW-0732">Signal</keyword>
<comment type="caution">
    <text evidence="10">The sequence shown here is derived from an EMBL/GenBank/DDBJ whole genome shotgun (WGS) entry which is preliminary data.</text>
</comment>
<evidence type="ECO:0000313" key="13">
    <source>
        <dbReference type="Proteomes" id="UP000249757"/>
    </source>
</evidence>
<dbReference type="GO" id="GO:0005576">
    <property type="term" value="C:extracellular region"/>
    <property type="evidence" value="ECO:0007669"/>
    <property type="project" value="UniProtKB-SubCell"/>
</dbReference>
<dbReference type="EC" id="1.15.1.1" evidence="4"/>
<dbReference type="SUPFAM" id="SSF49329">
    <property type="entry name" value="Cu,Zn superoxide dismutase-like"/>
    <property type="match status" value="1"/>
</dbReference>
<keyword evidence="6" id="KW-0049">Antioxidant</keyword>
<proteinExistence type="inferred from homology"/>
<feature type="chain" id="PRO_5042700951" description="superoxide dismutase" evidence="9">
    <location>
        <begin position="18"/>
        <end position="245"/>
    </location>
</feature>
<protein>
    <recommendedName>
        <fullName evidence="4">superoxide dismutase</fullName>
        <ecNumber evidence="4">1.15.1.1</ecNumber>
    </recommendedName>
</protein>
<dbReference type="Gene3D" id="2.60.40.200">
    <property type="entry name" value="Superoxide dismutase, copper/zinc binding domain"/>
    <property type="match status" value="1"/>
</dbReference>
<reference evidence="10" key="1">
    <citation type="journal article" date="2018" name="BMC Genomics">
        <title>Comparative genomics of the wheat fungal pathogen Pyrenophora tritici-repentis reveals chromosomal variations and genome plasticity.</title>
        <authorList>
            <person name="Moolhuijzen P."/>
            <person name="See P.T."/>
            <person name="Hane J.K."/>
            <person name="Shi G."/>
            <person name="Liu Z."/>
            <person name="Oliver R.P."/>
            <person name="Moffat C.S."/>
        </authorList>
    </citation>
    <scope>NUCLEOTIDE SEQUENCE [LARGE SCALE GENOMIC DNA]</scope>
    <source>
        <strain evidence="10">M4</strain>
    </source>
</reference>
<evidence type="ECO:0000313" key="11">
    <source>
        <dbReference type="EMBL" id="KAI1520687.1"/>
    </source>
</evidence>
<organism evidence="10 12">
    <name type="scientific">Pyrenophora tritici-repentis</name>
    <dbReference type="NCBI Taxonomy" id="45151"/>
    <lineage>
        <taxon>Eukaryota</taxon>
        <taxon>Fungi</taxon>
        <taxon>Dikarya</taxon>
        <taxon>Ascomycota</taxon>
        <taxon>Pezizomycotina</taxon>
        <taxon>Dothideomycetes</taxon>
        <taxon>Pleosporomycetidae</taxon>
        <taxon>Pleosporales</taxon>
        <taxon>Pleosporineae</taxon>
        <taxon>Pleosporaceae</taxon>
        <taxon>Pyrenophora</taxon>
    </lineage>
</organism>
<reference evidence="11" key="3">
    <citation type="journal article" date="2022" name="bioRxiv">
        <title>A global pangenome for the wheat fungal pathogen Pyrenophora tritici-repentis and prediction of effector protein structural homology.</title>
        <authorList>
            <person name="Moolhuijzen P."/>
            <person name="See P.T."/>
            <person name="Shi G."/>
            <person name="Powell H.R."/>
            <person name="Cockram J."/>
            <person name="Jorgensen L.N."/>
            <person name="Benslimane H."/>
            <person name="Strelkov S.E."/>
            <person name="Turner J."/>
            <person name="Liu Z."/>
            <person name="Moffat C.S."/>
        </authorList>
    </citation>
    <scope>NUCLEOTIDE SEQUENCE</scope>
    <source>
        <strain evidence="11">86-124</strain>
    </source>
</reference>
<dbReference type="GO" id="GO:0046872">
    <property type="term" value="F:metal ion binding"/>
    <property type="evidence" value="ECO:0007669"/>
    <property type="project" value="InterPro"/>
</dbReference>
<reference evidence="11" key="2">
    <citation type="submission" date="2021-05" db="EMBL/GenBank/DDBJ databases">
        <authorList>
            <person name="Moolhuijzen P.M."/>
            <person name="Moffat C.S."/>
        </authorList>
    </citation>
    <scope>NUCLEOTIDE SEQUENCE</scope>
    <source>
        <strain evidence="11">86-124</strain>
    </source>
</reference>
<accession>A0A2W1EA04</accession>
<evidence type="ECO:0000256" key="7">
    <source>
        <dbReference type="ARBA" id="ARBA00049204"/>
    </source>
</evidence>
<comment type="subcellular location">
    <subcellularLocation>
        <location evidence="1">Cell envelope</location>
    </subcellularLocation>
    <subcellularLocation>
        <location evidence="2">Secreted</location>
    </subcellularLocation>
</comment>
<dbReference type="EMBL" id="NQIK02000001">
    <property type="protein sequence ID" value="KAF7576907.1"/>
    <property type="molecule type" value="Genomic_DNA"/>
</dbReference>
<dbReference type="InterPro" id="IPR036423">
    <property type="entry name" value="SOD-like_Cu/Zn_dom_sf"/>
</dbReference>
<dbReference type="PANTHER" id="PTHR20910">
    <property type="entry name" value="AGAP001623-PA"/>
    <property type="match status" value="1"/>
</dbReference>
<keyword evidence="5" id="KW-0964">Secreted</keyword>
<feature type="region of interest" description="Disordered" evidence="8">
    <location>
        <begin position="193"/>
        <end position="217"/>
    </location>
</feature>
<evidence type="ECO:0000313" key="10">
    <source>
        <dbReference type="EMBL" id="KAF7576907.1"/>
    </source>
</evidence>
<dbReference type="OMA" id="FTYHIHV"/>
<name>A0A2W1EA04_9PLEO</name>